<dbReference type="Gene3D" id="3.20.20.70">
    <property type="entry name" value="Aldolase class I"/>
    <property type="match status" value="1"/>
</dbReference>
<dbReference type="GO" id="GO:0016853">
    <property type="term" value="F:isomerase activity"/>
    <property type="evidence" value="ECO:0007669"/>
    <property type="project" value="UniProtKB-KW"/>
</dbReference>
<dbReference type="PANTHER" id="PTHR42894:SF1">
    <property type="entry name" value="N-(5'-PHOSPHORIBOSYL)ANTHRANILATE ISOMERASE"/>
    <property type="match status" value="1"/>
</dbReference>
<evidence type="ECO:0000256" key="4">
    <source>
        <dbReference type="ARBA" id="ARBA00022272"/>
    </source>
</evidence>
<evidence type="ECO:0000256" key="2">
    <source>
        <dbReference type="ARBA" id="ARBA00004664"/>
    </source>
</evidence>
<evidence type="ECO:0000313" key="12">
    <source>
        <dbReference type="Proteomes" id="UP001596989"/>
    </source>
</evidence>
<comment type="catalytic activity">
    <reaction evidence="1 9">
        <text>N-(5-phospho-beta-D-ribosyl)anthranilate = 1-(2-carboxyphenylamino)-1-deoxy-D-ribulose 5-phosphate</text>
        <dbReference type="Rhea" id="RHEA:21540"/>
        <dbReference type="ChEBI" id="CHEBI:18277"/>
        <dbReference type="ChEBI" id="CHEBI:58613"/>
        <dbReference type="EC" id="5.3.1.24"/>
    </reaction>
</comment>
<proteinExistence type="inferred from homology"/>
<sequence>MTAQRELKVKICGLTDVDTIEGMNGLPFHYLGLVFAPSRRQVTGKQAGKLVEAARKIKGAGGNRPLVVGVFVNASIAYIGEVLNDAPLDVVQLHGQESANDMRELREAYPHLQIWKVCSVAKEEPKEYEQILMELSAYRTTINALLIDAPGGGTGQTFNWERIEAYGRAARQLGLPLFVAGGLHADNVRELLEKHSPDGIDVSSGVEIEGRKDLGKIALFIRRVMER</sequence>
<protein>
    <recommendedName>
        <fullName evidence="4 9">N-(5'-phosphoribosyl)anthranilate isomerase</fullName>
        <shortName evidence="9">PRAI</shortName>
        <ecNumber evidence="3 9">5.3.1.24</ecNumber>
    </recommendedName>
</protein>
<evidence type="ECO:0000256" key="6">
    <source>
        <dbReference type="ARBA" id="ARBA00022822"/>
    </source>
</evidence>
<evidence type="ECO:0000259" key="10">
    <source>
        <dbReference type="Pfam" id="PF00697"/>
    </source>
</evidence>
<reference evidence="12" key="1">
    <citation type="journal article" date="2019" name="Int. J. Syst. Evol. Microbiol.">
        <title>The Global Catalogue of Microorganisms (GCM) 10K type strain sequencing project: providing services to taxonomists for standard genome sequencing and annotation.</title>
        <authorList>
            <consortium name="The Broad Institute Genomics Platform"/>
            <consortium name="The Broad Institute Genome Sequencing Center for Infectious Disease"/>
            <person name="Wu L."/>
            <person name="Ma J."/>
        </authorList>
    </citation>
    <scope>NUCLEOTIDE SEQUENCE [LARGE SCALE GENOMIC DNA]</scope>
    <source>
        <strain evidence="12">CCUG 59129</strain>
    </source>
</reference>
<dbReference type="Proteomes" id="UP001596989">
    <property type="component" value="Unassembled WGS sequence"/>
</dbReference>
<dbReference type="InterPro" id="IPR044643">
    <property type="entry name" value="TrpF_fam"/>
</dbReference>
<gene>
    <name evidence="9" type="primary">trpF</name>
    <name evidence="11" type="ORF">ACFQ2I_05420</name>
</gene>
<keyword evidence="7 9" id="KW-0057">Aromatic amino acid biosynthesis</keyword>
<dbReference type="RefSeq" id="WP_377562629.1">
    <property type="nucleotide sequence ID" value="NZ_JBHTJZ010000005.1"/>
</dbReference>
<dbReference type="SUPFAM" id="SSF51366">
    <property type="entry name" value="Ribulose-phoshate binding barrel"/>
    <property type="match status" value="1"/>
</dbReference>
<keyword evidence="8 9" id="KW-0413">Isomerase</keyword>
<comment type="pathway">
    <text evidence="2 9">Amino-acid biosynthesis; L-tryptophan biosynthesis; L-tryptophan from chorismate: step 3/5.</text>
</comment>
<evidence type="ECO:0000313" key="11">
    <source>
        <dbReference type="EMBL" id="MFD0958826.1"/>
    </source>
</evidence>
<evidence type="ECO:0000256" key="5">
    <source>
        <dbReference type="ARBA" id="ARBA00022605"/>
    </source>
</evidence>
<keyword evidence="6 9" id="KW-0822">Tryptophan biosynthesis</keyword>
<organism evidence="11 12">
    <name type="scientific">Paenibacillus chungangensis</name>
    <dbReference type="NCBI Taxonomy" id="696535"/>
    <lineage>
        <taxon>Bacteria</taxon>
        <taxon>Bacillati</taxon>
        <taxon>Bacillota</taxon>
        <taxon>Bacilli</taxon>
        <taxon>Bacillales</taxon>
        <taxon>Paenibacillaceae</taxon>
        <taxon>Paenibacillus</taxon>
    </lineage>
</organism>
<evidence type="ECO:0000256" key="1">
    <source>
        <dbReference type="ARBA" id="ARBA00001164"/>
    </source>
</evidence>
<dbReference type="EC" id="5.3.1.24" evidence="3 9"/>
<name>A0ABW3HMW9_9BACL</name>
<evidence type="ECO:0000256" key="9">
    <source>
        <dbReference type="HAMAP-Rule" id="MF_00135"/>
    </source>
</evidence>
<dbReference type="PANTHER" id="PTHR42894">
    <property type="entry name" value="N-(5'-PHOSPHORIBOSYL)ANTHRANILATE ISOMERASE"/>
    <property type="match status" value="1"/>
</dbReference>
<evidence type="ECO:0000256" key="8">
    <source>
        <dbReference type="ARBA" id="ARBA00023235"/>
    </source>
</evidence>
<feature type="domain" description="N-(5'phosphoribosyl) anthranilate isomerase (PRAI)" evidence="10">
    <location>
        <begin position="9"/>
        <end position="222"/>
    </location>
</feature>
<dbReference type="Pfam" id="PF00697">
    <property type="entry name" value="PRAI"/>
    <property type="match status" value="1"/>
</dbReference>
<dbReference type="InterPro" id="IPR011060">
    <property type="entry name" value="RibuloseP-bd_barrel"/>
</dbReference>
<comment type="caution">
    <text evidence="11">The sequence shown here is derived from an EMBL/GenBank/DDBJ whole genome shotgun (WGS) entry which is preliminary data.</text>
</comment>
<keyword evidence="5 9" id="KW-0028">Amino-acid biosynthesis</keyword>
<accession>A0ABW3HMW9</accession>
<dbReference type="CDD" id="cd00405">
    <property type="entry name" value="PRAI"/>
    <property type="match status" value="1"/>
</dbReference>
<dbReference type="InterPro" id="IPR013785">
    <property type="entry name" value="Aldolase_TIM"/>
</dbReference>
<dbReference type="InterPro" id="IPR001240">
    <property type="entry name" value="PRAI_dom"/>
</dbReference>
<comment type="similarity">
    <text evidence="9">Belongs to the TrpF family.</text>
</comment>
<dbReference type="EMBL" id="JBHTJZ010000005">
    <property type="protein sequence ID" value="MFD0958826.1"/>
    <property type="molecule type" value="Genomic_DNA"/>
</dbReference>
<evidence type="ECO:0000256" key="3">
    <source>
        <dbReference type="ARBA" id="ARBA00012572"/>
    </source>
</evidence>
<evidence type="ECO:0000256" key="7">
    <source>
        <dbReference type="ARBA" id="ARBA00023141"/>
    </source>
</evidence>
<dbReference type="HAMAP" id="MF_00135">
    <property type="entry name" value="PRAI"/>
    <property type="match status" value="1"/>
</dbReference>
<keyword evidence="12" id="KW-1185">Reference proteome</keyword>